<organism evidence="1 2">
    <name type="scientific">Desulfosarcina widdelii</name>
    <dbReference type="NCBI Taxonomy" id="947919"/>
    <lineage>
        <taxon>Bacteria</taxon>
        <taxon>Pseudomonadati</taxon>
        <taxon>Thermodesulfobacteriota</taxon>
        <taxon>Desulfobacteria</taxon>
        <taxon>Desulfobacterales</taxon>
        <taxon>Desulfosarcinaceae</taxon>
        <taxon>Desulfosarcina</taxon>
    </lineage>
</organism>
<dbReference type="AlphaFoldDB" id="A0A5K7ZQC0"/>
<keyword evidence="2" id="KW-1185">Reference proteome</keyword>
<dbReference type="Proteomes" id="UP000427769">
    <property type="component" value="Chromosome"/>
</dbReference>
<reference evidence="1 2" key="1">
    <citation type="submission" date="2019-11" db="EMBL/GenBank/DDBJ databases">
        <title>Comparative genomics of hydrocarbon-degrading Desulfosarcina strains.</title>
        <authorList>
            <person name="Watanabe M."/>
            <person name="Kojima H."/>
            <person name="Fukui M."/>
        </authorList>
    </citation>
    <scope>NUCLEOTIDE SEQUENCE [LARGE SCALE GENOMIC DNA]</scope>
    <source>
        <strain evidence="1 2">PP31</strain>
    </source>
</reference>
<dbReference type="KEGG" id="dwd:DSCW_66840"/>
<accession>A0A5K7ZQC0</accession>
<evidence type="ECO:0000313" key="1">
    <source>
        <dbReference type="EMBL" id="BBO79267.1"/>
    </source>
</evidence>
<evidence type="ECO:0008006" key="3">
    <source>
        <dbReference type="Google" id="ProtNLM"/>
    </source>
</evidence>
<dbReference type="RefSeq" id="WP_155307814.1">
    <property type="nucleotide sequence ID" value="NZ_AP021875.1"/>
</dbReference>
<dbReference type="OrthoDB" id="5421664at2"/>
<sequence>MKKAIIFTLLALYLAGCSGTLKQSEFMEHDSMYKNWDHMKFSWFGYRNPTDEDMQKSMEQGWWGFEVPEVPGE</sequence>
<dbReference type="EMBL" id="AP021875">
    <property type="protein sequence ID" value="BBO79267.1"/>
    <property type="molecule type" value="Genomic_DNA"/>
</dbReference>
<evidence type="ECO:0000313" key="2">
    <source>
        <dbReference type="Proteomes" id="UP000427769"/>
    </source>
</evidence>
<proteinExistence type="predicted"/>
<name>A0A5K7ZQC0_9BACT</name>
<gene>
    <name evidence="1" type="ORF">DSCW_66840</name>
</gene>
<protein>
    <recommendedName>
        <fullName evidence="3">Lipoprotein</fullName>
    </recommendedName>
</protein>